<gene>
    <name evidence="1" type="ORF">METZ01_LOCUS511349</name>
</gene>
<reference evidence="1" key="1">
    <citation type="submission" date="2018-05" db="EMBL/GenBank/DDBJ databases">
        <authorList>
            <person name="Lanie J.A."/>
            <person name="Ng W.-L."/>
            <person name="Kazmierczak K.M."/>
            <person name="Andrzejewski T.M."/>
            <person name="Davidsen T.M."/>
            <person name="Wayne K.J."/>
            <person name="Tettelin H."/>
            <person name="Glass J.I."/>
            <person name="Rusch D."/>
            <person name="Podicherti R."/>
            <person name="Tsui H.-C.T."/>
            <person name="Winkler M.E."/>
        </authorList>
    </citation>
    <scope>NUCLEOTIDE SEQUENCE</scope>
</reference>
<accession>A0A383EQI0</accession>
<name>A0A383EQI0_9ZZZZ</name>
<dbReference type="AlphaFoldDB" id="A0A383EQI0"/>
<dbReference type="EMBL" id="UINC01227559">
    <property type="protein sequence ID" value="SVE58495.1"/>
    <property type="molecule type" value="Genomic_DNA"/>
</dbReference>
<organism evidence="1">
    <name type="scientific">marine metagenome</name>
    <dbReference type="NCBI Taxonomy" id="408172"/>
    <lineage>
        <taxon>unclassified sequences</taxon>
        <taxon>metagenomes</taxon>
        <taxon>ecological metagenomes</taxon>
    </lineage>
</organism>
<protein>
    <submittedName>
        <fullName evidence="1">Uncharacterized protein</fullName>
    </submittedName>
</protein>
<evidence type="ECO:0000313" key="1">
    <source>
        <dbReference type="EMBL" id="SVE58495.1"/>
    </source>
</evidence>
<proteinExistence type="predicted"/>
<sequence length="79" mass="9313">MKKKIDMSQFELTKDDIKQMKSIDEKTMKDDPNYPKNKRVNLEYYAEDELDDFGVDDYSDCDGREELETLGDAGMDIYQ</sequence>